<comment type="caution">
    <text evidence="2">The sequence shown here is derived from an EMBL/GenBank/DDBJ whole genome shotgun (WGS) entry which is preliminary data.</text>
</comment>
<organism evidence="2 3">
    <name type="scientific">Thermobifida cellulosilytica TB100</name>
    <dbReference type="NCBI Taxonomy" id="665004"/>
    <lineage>
        <taxon>Bacteria</taxon>
        <taxon>Bacillati</taxon>
        <taxon>Actinomycetota</taxon>
        <taxon>Actinomycetes</taxon>
        <taxon>Streptosporangiales</taxon>
        <taxon>Nocardiopsidaceae</taxon>
        <taxon>Thermobifida</taxon>
    </lineage>
</organism>
<protein>
    <submittedName>
        <fullName evidence="2">Membrane protein</fullName>
    </submittedName>
</protein>
<proteinExistence type="predicted"/>
<keyword evidence="3" id="KW-1185">Reference proteome</keyword>
<dbReference type="OrthoDB" id="3267263at2"/>
<evidence type="ECO:0000313" key="3">
    <source>
        <dbReference type="Proteomes" id="UP000074382"/>
    </source>
</evidence>
<name>A0A147KDU5_THECS</name>
<feature type="transmembrane region" description="Helical" evidence="1">
    <location>
        <begin position="64"/>
        <end position="93"/>
    </location>
</feature>
<dbReference type="AlphaFoldDB" id="A0A147KDU5"/>
<gene>
    <name evidence="2" type="ORF">AC529_17600</name>
</gene>
<keyword evidence="1" id="KW-1133">Transmembrane helix</keyword>
<evidence type="ECO:0000313" key="2">
    <source>
        <dbReference type="EMBL" id="KUP95438.1"/>
    </source>
</evidence>
<dbReference type="Proteomes" id="UP000074382">
    <property type="component" value="Unassembled WGS sequence"/>
</dbReference>
<dbReference type="PATRIC" id="fig|665004.4.peg.842"/>
<dbReference type="STRING" id="665004.AC529_17600"/>
<evidence type="ECO:0000256" key="1">
    <source>
        <dbReference type="SAM" id="Phobius"/>
    </source>
</evidence>
<accession>A0A147KDU5</accession>
<sequence>MAFRIAHLPVRLAAGAYILNSGLGKRGADPDTAAYLHGAASRVFPAVRDVPPERFAKLLSNAELGLGAALLLPFVPSALVGAALTGFGVSLLGHYFTEPGTRMEDGIRPTPQGLALAKDVWLVGMGLTLLLDGMRPPCPVR</sequence>
<keyword evidence="1" id="KW-0472">Membrane</keyword>
<keyword evidence="1" id="KW-0812">Transmembrane</keyword>
<dbReference type="RefSeq" id="WP_068753536.1">
    <property type="nucleotide sequence ID" value="NZ_KQ950180.1"/>
</dbReference>
<reference evidence="3" key="1">
    <citation type="journal article" date="2017" name="Acta Aliment.">
        <title>Plant polysaccharide degrading enzyme system of Thermpbifida cellulosilytica TB100 revealed by de novo genome project data.</title>
        <authorList>
            <person name="Toth A."/>
            <person name="Baka E."/>
            <person name="Luzics S."/>
            <person name="Bata-Vidacs I."/>
            <person name="Nagy I."/>
            <person name="Balint B."/>
            <person name="Herceg R."/>
            <person name="Olasz F."/>
            <person name="Wilk T."/>
            <person name="Nagy T."/>
            <person name="Kriszt B."/>
            <person name="Nagy I."/>
            <person name="Kukolya J."/>
        </authorList>
    </citation>
    <scope>NUCLEOTIDE SEQUENCE [LARGE SCALE GENOMIC DNA]</scope>
    <source>
        <strain evidence="3">TB100</strain>
    </source>
</reference>
<dbReference type="EMBL" id="LGEM01000126">
    <property type="protein sequence ID" value="KUP95438.1"/>
    <property type="molecule type" value="Genomic_DNA"/>
</dbReference>